<keyword evidence="3 7" id="KW-0812">Transmembrane</keyword>
<feature type="transmembrane region" description="Helical" evidence="7">
    <location>
        <begin position="98"/>
        <end position="116"/>
    </location>
</feature>
<dbReference type="FunFam" id="1.20.1540.10:FF:000027">
    <property type="entry name" value="Rhomboid family intramembrane serine protease"/>
    <property type="match status" value="1"/>
</dbReference>
<evidence type="ECO:0000313" key="10">
    <source>
        <dbReference type="Proteomes" id="UP000178448"/>
    </source>
</evidence>
<evidence type="ECO:0000259" key="8">
    <source>
        <dbReference type="Pfam" id="PF01694"/>
    </source>
</evidence>
<dbReference type="InterPro" id="IPR022764">
    <property type="entry name" value="Peptidase_S54_rhomboid_dom"/>
</dbReference>
<feature type="transmembrane region" description="Helical" evidence="7">
    <location>
        <begin position="55"/>
        <end position="77"/>
    </location>
</feature>
<dbReference type="Gene3D" id="1.20.1540.10">
    <property type="entry name" value="Rhomboid-like"/>
    <property type="match status" value="1"/>
</dbReference>
<dbReference type="STRING" id="1798374.A2Z33_05235"/>
<feature type="transmembrane region" description="Helical" evidence="7">
    <location>
        <begin position="193"/>
        <end position="209"/>
    </location>
</feature>
<dbReference type="GO" id="GO:0016020">
    <property type="term" value="C:membrane"/>
    <property type="evidence" value="ECO:0007669"/>
    <property type="project" value="UniProtKB-SubCell"/>
</dbReference>
<protein>
    <recommendedName>
        <fullName evidence="8">Peptidase S54 rhomboid domain-containing protein</fullName>
    </recommendedName>
</protein>
<dbReference type="PANTHER" id="PTHR43731">
    <property type="entry name" value="RHOMBOID PROTEASE"/>
    <property type="match status" value="1"/>
</dbReference>
<accession>A0A1F5YQT0</accession>
<evidence type="ECO:0000256" key="5">
    <source>
        <dbReference type="ARBA" id="ARBA00022989"/>
    </source>
</evidence>
<dbReference type="SUPFAM" id="SSF144091">
    <property type="entry name" value="Rhomboid-like"/>
    <property type="match status" value="1"/>
</dbReference>
<feature type="transmembrane region" description="Helical" evidence="7">
    <location>
        <begin position="122"/>
        <end position="141"/>
    </location>
</feature>
<organism evidence="9 10">
    <name type="scientific">Candidatus Gottesmanbacteria bacterium RBG_16_52_11</name>
    <dbReference type="NCBI Taxonomy" id="1798374"/>
    <lineage>
        <taxon>Bacteria</taxon>
        <taxon>Candidatus Gottesmaniibacteriota</taxon>
    </lineage>
</organism>
<feature type="transmembrane region" description="Helical" evidence="7">
    <location>
        <begin position="153"/>
        <end position="173"/>
    </location>
</feature>
<evidence type="ECO:0000313" key="9">
    <source>
        <dbReference type="EMBL" id="OGG02433.1"/>
    </source>
</evidence>
<evidence type="ECO:0000256" key="2">
    <source>
        <dbReference type="ARBA" id="ARBA00009045"/>
    </source>
</evidence>
<keyword evidence="4" id="KW-0378">Hydrolase</keyword>
<feature type="transmembrane region" description="Helical" evidence="7">
    <location>
        <begin position="12"/>
        <end position="35"/>
    </location>
</feature>
<dbReference type="GO" id="GO:0004252">
    <property type="term" value="F:serine-type endopeptidase activity"/>
    <property type="evidence" value="ECO:0007669"/>
    <property type="project" value="InterPro"/>
</dbReference>
<dbReference type="InterPro" id="IPR035952">
    <property type="entry name" value="Rhomboid-like_sf"/>
</dbReference>
<sequence>MIPLRDHATARSFPLVNYLIIAVNCIVFLYLAAVADIEIFVNTWGFIPGRFGTEPVRALLTVLTSIFLHGGFFHLISNMWFLHIFGDNIEDSLGHLRYLYFYLIAGGVSVLAQFFVDPASSLPLIGASGAISGVAGAYAVLYRRSRIETLVPVFLFYEIILLPTGIFLGYWFFVQLFSGIGALTAYEGAAGGVAWFAHIGGFVFGYLFAKLGRYYSAYA</sequence>
<keyword evidence="5 7" id="KW-1133">Transmembrane helix</keyword>
<evidence type="ECO:0000256" key="4">
    <source>
        <dbReference type="ARBA" id="ARBA00022801"/>
    </source>
</evidence>
<comment type="subcellular location">
    <subcellularLocation>
        <location evidence="1">Membrane</location>
        <topology evidence="1">Multi-pass membrane protein</topology>
    </subcellularLocation>
</comment>
<feature type="domain" description="Peptidase S54 rhomboid" evidence="8">
    <location>
        <begin position="59"/>
        <end position="211"/>
    </location>
</feature>
<dbReference type="PANTHER" id="PTHR43731:SF14">
    <property type="entry name" value="PRESENILIN-ASSOCIATED RHOMBOID-LIKE PROTEIN, MITOCHONDRIAL"/>
    <property type="match status" value="1"/>
</dbReference>
<evidence type="ECO:0000256" key="7">
    <source>
        <dbReference type="SAM" id="Phobius"/>
    </source>
</evidence>
<evidence type="ECO:0000256" key="1">
    <source>
        <dbReference type="ARBA" id="ARBA00004141"/>
    </source>
</evidence>
<name>A0A1F5YQT0_9BACT</name>
<dbReference type="AlphaFoldDB" id="A0A1F5YQT0"/>
<evidence type="ECO:0000256" key="3">
    <source>
        <dbReference type="ARBA" id="ARBA00022692"/>
    </source>
</evidence>
<comment type="caution">
    <text evidence="9">The sequence shown here is derived from an EMBL/GenBank/DDBJ whole genome shotgun (WGS) entry which is preliminary data.</text>
</comment>
<dbReference type="EMBL" id="MFJD01000008">
    <property type="protein sequence ID" value="OGG02433.1"/>
    <property type="molecule type" value="Genomic_DNA"/>
</dbReference>
<dbReference type="Pfam" id="PF01694">
    <property type="entry name" value="Rhomboid"/>
    <property type="match status" value="1"/>
</dbReference>
<comment type="similarity">
    <text evidence="2">Belongs to the peptidase S54 family.</text>
</comment>
<keyword evidence="6 7" id="KW-0472">Membrane</keyword>
<reference evidence="9 10" key="1">
    <citation type="journal article" date="2016" name="Nat. Commun.">
        <title>Thousands of microbial genomes shed light on interconnected biogeochemical processes in an aquifer system.</title>
        <authorList>
            <person name="Anantharaman K."/>
            <person name="Brown C.T."/>
            <person name="Hug L.A."/>
            <person name="Sharon I."/>
            <person name="Castelle C.J."/>
            <person name="Probst A.J."/>
            <person name="Thomas B.C."/>
            <person name="Singh A."/>
            <person name="Wilkins M.J."/>
            <person name="Karaoz U."/>
            <person name="Brodie E.L."/>
            <person name="Williams K.H."/>
            <person name="Hubbard S.S."/>
            <person name="Banfield J.F."/>
        </authorList>
    </citation>
    <scope>NUCLEOTIDE SEQUENCE [LARGE SCALE GENOMIC DNA]</scope>
</reference>
<proteinExistence type="inferred from homology"/>
<dbReference type="Proteomes" id="UP000178448">
    <property type="component" value="Unassembled WGS sequence"/>
</dbReference>
<evidence type="ECO:0000256" key="6">
    <source>
        <dbReference type="ARBA" id="ARBA00023136"/>
    </source>
</evidence>
<gene>
    <name evidence="9" type="ORF">A2Z33_05235</name>
</gene>
<dbReference type="InterPro" id="IPR050925">
    <property type="entry name" value="Rhomboid_protease_S54"/>
</dbReference>